<feature type="transmembrane region" description="Helical" evidence="1">
    <location>
        <begin position="29"/>
        <end position="48"/>
    </location>
</feature>
<dbReference type="AlphaFoldDB" id="A0A2S1KQ45"/>
<dbReference type="RefSeq" id="WP_159080897.1">
    <property type="nucleotide sequence ID" value="NZ_CABJFA010000007.1"/>
</dbReference>
<keyword evidence="1" id="KW-0472">Membrane</keyword>
<sequence length="54" mass="5709">MNNFLAVLPLFLLMLGVALISVGVFLFSIPVGFIVTGLLLALLAYMVTPKGDGQ</sequence>
<name>A0A2S1KQ45_9LACO</name>
<accession>A0A2S1KQ45</accession>
<evidence type="ECO:0000256" key="1">
    <source>
        <dbReference type="SAM" id="Phobius"/>
    </source>
</evidence>
<evidence type="ECO:0008006" key="4">
    <source>
        <dbReference type="Google" id="ProtNLM"/>
    </source>
</evidence>
<protein>
    <recommendedName>
        <fullName evidence="4">DUF1056 family protein</fullName>
    </recommendedName>
</protein>
<proteinExistence type="predicted"/>
<keyword evidence="1" id="KW-0812">Transmembrane</keyword>
<reference evidence="2 3" key="1">
    <citation type="submission" date="2017-04" db="EMBL/GenBank/DDBJ databases">
        <title>Weissella cibaria strain m2 complete genome.</title>
        <authorList>
            <person name="Pan Q."/>
            <person name="Tan M."/>
            <person name="Yao F."/>
            <person name="Su S."/>
        </authorList>
    </citation>
    <scope>NUCLEOTIDE SEQUENCE [LARGE SCALE GENOMIC DNA]</scope>
    <source>
        <strain evidence="2 3">M2</strain>
    </source>
</reference>
<dbReference type="Proteomes" id="UP000244870">
    <property type="component" value="Chromosome"/>
</dbReference>
<evidence type="ECO:0000313" key="3">
    <source>
        <dbReference type="Proteomes" id="UP000244870"/>
    </source>
</evidence>
<keyword evidence="1" id="KW-1133">Transmembrane helix</keyword>
<dbReference type="EMBL" id="CP020928">
    <property type="protein sequence ID" value="AWF95137.1"/>
    <property type="molecule type" value="Genomic_DNA"/>
</dbReference>
<evidence type="ECO:0000313" key="2">
    <source>
        <dbReference type="EMBL" id="AWF95137.1"/>
    </source>
</evidence>
<gene>
    <name evidence="2" type="ORF">B6254_0730</name>
</gene>
<organism evidence="2 3">
    <name type="scientific">Weissella cibaria</name>
    <dbReference type="NCBI Taxonomy" id="137591"/>
    <lineage>
        <taxon>Bacteria</taxon>
        <taxon>Bacillati</taxon>
        <taxon>Bacillota</taxon>
        <taxon>Bacilli</taxon>
        <taxon>Lactobacillales</taxon>
        <taxon>Lactobacillaceae</taxon>
        <taxon>Weissella</taxon>
    </lineage>
</organism>